<proteinExistence type="predicted"/>
<dbReference type="Proteomes" id="UP000013201">
    <property type="component" value="Unassembled WGS sequence"/>
</dbReference>
<evidence type="ECO:0000256" key="1">
    <source>
        <dbReference type="SAM" id="MobiDB-lite"/>
    </source>
</evidence>
<protein>
    <submittedName>
        <fullName evidence="2">Transposase orfA IS5 family element</fullName>
    </submittedName>
</protein>
<sequence>MGVFTRMMEGLSAQKAEPQTVMTDATYLKAHRTASSLEVKRGSRAYDRADQGRHEHEVACRD</sequence>
<gene>
    <name evidence="2" type="ORF">EBBID32_42030</name>
</gene>
<comment type="caution">
    <text evidence="2">The sequence shown here is derived from an EMBL/GenBank/DDBJ whole genome shotgun (WGS) entry which is preliminary data.</text>
</comment>
<evidence type="ECO:0000313" key="2">
    <source>
        <dbReference type="EMBL" id="CCW19833.1"/>
    </source>
</evidence>
<feature type="region of interest" description="Disordered" evidence="1">
    <location>
        <begin position="39"/>
        <end position="62"/>
    </location>
</feature>
<reference evidence="2 3" key="1">
    <citation type="submission" date="2013-03" db="EMBL/GenBank/DDBJ databases">
        <authorList>
            <person name="Le V."/>
        </authorList>
    </citation>
    <scope>NUCLEOTIDE SEQUENCE [LARGE SCALE GENOMIC DNA]</scope>
    <source>
        <strain evidence="2 3">BiD32</strain>
    </source>
</reference>
<evidence type="ECO:0000313" key="3">
    <source>
        <dbReference type="Proteomes" id="UP000013201"/>
    </source>
</evidence>
<keyword evidence="3" id="KW-1185">Reference proteome</keyword>
<dbReference type="AlphaFoldDB" id="N1MX41"/>
<dbReference type="EMBL" id="CAVK010000232">
    <property type="protein sequence ID" value="CCW19833.1"/>
    <property type="molecule type" value="Genomic_DNA"/>
</dbReference>
<accession>N1MX41</accession>
<organism evidence="2 3">
    <name type="scientific">Sphingobium indicum BiD32</name>
    <dbReference type="NCBI Taxonomy" id="1301087"/>
    <lineage>
        <taxon>Bacteria</taxon>
        <taxon>Pseudomonadati</taxon>
        <taxon>Pseudomonadota</taxon>
        <taxon>Alphaproteobacteria</taxon>
        <taxon>Sphingomonadales</taxon>
        <taxon>Sphingomonadaceae</taxon>
        <taxon>Sphingobium</taxon>
    </lineage>
</organism>
<reference evidence="3" key="2">
    <citation type="submission" date="2013-04" db="EMBL/GenBank/DDBJ databases">
        <title>Bisphenol A degrading Sphingobium sp. strain BiD32.</title>
        <authorList>
            <person name="Nielsen J.L."/>
            <person name="Zhou N.A."/>
            <person name="Kjeldal H."/>
        </authorList>
    </citation>
    <scope>NUCLEOTIDE SEQUENCE [LARGE SCALE GENOMIC DNA]</scope>
    <source>
        <strain evidence="3">BiD32</strain>
    </source>
</reference>
<name>N1MX41_9SPHN</name>